<sequence length="165" mass="17483">MQIITAGRTGPNRSVRFGGDPVLDQRGRRDVLALSASLTRPIDICGPEAATRATAEILGATGGLIVDDALRTLDVGAWSGLSPEEIDPVDLGGWFTDPEARPHGGESVAQFVDRVHAWRAGQAEHGDGYVVVAMPVAQALLCVDADGFFAREVRPATLYTCTDAR</sequence>
<evidence type="ECO:0000313" key="2">
    <source>
        <dbReference type="Proteomes" id="UP001213504"/>
    </source>
</evidence>
<evidence type="ECO:0000313" key="1">
    <source>
        <dbReference type="EMBL" id="WFP26443.1"/>
    </source>
</evidence>
<dbReference type="AlphaFoldDB" id="A0AAX3TAY2"/>
<gene>
    <name evidence="1" type="ORF">P9A14_08120</name>
</gene>
<protein>
    <submittedName>
        <fullName evidence="1">Histidine phosphatase family protein</fullName>
    </submittedName>
</protein>
<dbReference type="SUPFAM" id="SSF53254">
    <property type="entry name" value="Phosphoglycerate mutase-like"/>
    <property type="match status" value="1"/>
</dbReference>
<dbReference type="Pfam" id="PF00300">
    <property type="entry name" value="His_Phos_1"/>
    <property type="match status" value="1"/>
</dbReference>
<name>A0AAX3TAY2_9ACTN</name>
<dbReference type="InterPro" id="IPR013078">
    <property type="entry name" value="His_Pase_superF_clade-1"/>
</dbReference>
<accession>A0AAX3TAY2</accession>
<dbReference type="InterPro" id="IPR029033">
    <property type="entry name" value="His_PPase_superfam"/>
</dbReference>
<organism evidence="1 2">
    <name type="scientific">Gordonia hongkongensis</name>
    <dbReference type="NCBI Taxonomy" id="1701090"/>
    <lineage>
        <taxon>Bacteria</taxon>
        <taxon>Bacillati</taxon>
        <taxon>Actinomycetota</taxon>
        <taxon>Actinomycetes</taxon>
        <taxon>Mycobacteriales</taxon>
        <taxon>Gordoniaceae</taxon>
        <taxon>Gordonia</taxon>
    </lineage>
</organism>
<dbReference type="RefSeq" id="WP_068970322.1">
    <property type="nucleotide sequence ID" value="NZ_CBDRND010000003.1"/>
</dbReference>
<proteinExistence type="predicted"/>
<reference evidence="1" key="1">
    <citation type="submission" date="2023-04" db="EMBL/GenBank/DDBJ databases">
        <title>Complete genome sequence of a phthalic acid esters degrading bacterial strain.</title>
        <authorList>
            <person name="Weng L."/>
            <person name="Jia Y."/>
            <person name="Ren L."/>
        </authorList>
    </citation>
    <scope>NUCLEOTIDE SEQUENCE</scope>
    <source>
        <strain evidence="1">RL-LY01</strain>
    </source>
</reference>
<dbReference type="Proteomes" id="UP001213504">
    <property type="component" value="Chromosome"/>
</dbReference>
<dbReference type="EMBL" id="CP121270">
    <property type="protein sequence ID" value="WFP26443.1"/>
    <property type="molecule type" value="Genomic_DNA"/>
</dbReference>
<dbReference type="Gene3D" id="3.40.50.1240">
    <property type="entry name" value="Phosphoglycerate mutase-like"/>
    <property type="match status" value="1"/>
</dbReference>